<keyword evidence="4" id="KW-0799">Topoisomerase</keyword>
<comment type="similarity">
    <text evidence="2">Belongs to the type IB topoisomerase family.</text>
</comment>
<keyword evidence="5" id="KW-0238">DNA-binding</keyword>
<dbReference type="AlphaFoldDB" id="A0A238V8Q4"/>
<organism evidence="9 10">
    <name type="scientific">Hymenobacter mucosus</name>
    <dbReference type="NCBI Taxonomy" id="1411120"/>
    <lineage>
        <taxon>Bacteria</taxon>
        <taxon>Pseudomonadati</taxon>
        <taxon>Bacteroidota</taxon>
        <taxon>Cytophagia</taxon>
        <taxon>Cytophagales</taxon>
        <taxon>Hymenobacteraceae</taxon>
        <taxon>Hymenobacter</taxon>
    </lineage>
</organism>
<evidence type="ECO:0000256" key="5">
    <source>
        <dbReference type="ARBA" id="ARBA00023125"/>
    </source>
</evidence>
<evidence type="ECO:0000256" key="2">
    <source>
        <dbReference type="ARBA" id="ARBA00006645"/>
    </source>
</evidence>
<reference evidence="10" key="1">
    <citation type="submission" date="2017-06" db="EMBL/GenBank/DDBJ databases">
        <authorList>
            <person name="Varghese N."/>
            <person name="Submissions S."/>
        </authorList>
    </citation>
    <scope>NUCLEOTIDE SEQUENCE [LARGE SCALE GENOMIC DNA]</scope>
    <source>
        <strain evidence="10">DSM 28041</strain>
    </source>
</reference>
<dbReference type="InterPro" id="IPR049331">
    <property type="entry name" value="Top1B_N_bact"/>
</dbReference>
<protein>
    <recommendedName>
        <fullName evidence="3">DNA topoisomerase</fullName>
        <ecNumber evidence="3">5.6.2.1</ecNumber>
    </recommendedName>
</protein>
<dbReference type="SUPFAM" id="SSF55869">
    <property type="entry name" value="DNA topoisomerase I domain"/>
    <property type="match status" value="1"/>
</dbReference>
<evidence type="ECO:0000313" key="9">
    <source>
        <dbReference type="EMBL" id="SNR30484.1"/>
    </source>
</evidence>
<dbReference type="InterPro" id="IPR014711">
    <property type="entry name" value="TopoI_cat_a-hlx-sub_euk"/>
</dbReference>
<dbReference type="InterPro" id="IPR013500">
    <property type="entry name" value="TopoI_cat_euk"/>
</dbReference>
<dbReference type="Gene3D" id="3.30.66.10">
    <property type="entry name" value="DNA topoisomerase I domain"/>
    <property type="match status" value="1"/>
</dbReference>
<gene>
    <name evidence="9" type="ORF">SAMN06269173_101273</name>
</gene>
<evidence type="ECO:0000256" key="4">
    <source>
        <dbReference type="ARBA" id="ARBA00023029"/>
    </source>
</evidence>
<evidence type="ECO:0000259" key="7">
    <source>
        <dbReference type="Pfam" id="PF01028"/>
    </source>
</evidence>
<feature type="domain" description="DNA topoisomerase I catalytic core eukaryotic-type" evidence="7">
    <location>
        <begin position="120"/>
        <end position="332"/>
    </location>
</feature>
<dbReference type="GO" id="GO:0003917">
    <property type="term" value="F:DNA topoisomerase type I (single strand cut, ATP-independent) activity"/>
    <property type="evidence" value="ECO:0007669"/>
    <property type="project" value="UniProtKB-EC"/>
</dbReference>
<dbReference type="RefSeq" id="WP_089331409.1">
    <property type="nucleotide sequence ID" value="NZ_FZNS01000001.1"/>
</dbReference>
<dbReference type="Proteomes" id="UP000198310">
    <property type="component" value="Unassembled WGS sequence"/>
</dbReference>
<accession>A0A238V8Q4</accession>
<dbReference type="InterPro" id="IPR011010">
    <property type="entry name" value="DNA_brk_join_enz"/>
</dbReference>
<dbReference type="SUPFAM" id="SSF56349">
    <property type="entry name" value="DNA breaking-rejoining enzymes"/>
    <property type="match status" value="1"/>
</dbReference>
<keyword evidence="10" id="KW-1185">Reference proteome</keyword>
<dbReference type="InterPro" id="IPR001631">
    <property type="entry name" value="TopoI"/>
</dbReference>
<dbReference type="GO" id="GO:0003677">
    <property type="term" value="F:DNA binding"/>
    <property type="evidence" value="ECO:0007669"/>
    <property type="project" value="UniProtKB-KW"/>
</dbReference>
<dbReference type="EC" id="5.6.2.1" evidence="3"/>
<sequence>MSATTSARPKTKKKRLEPLEEAHVLYKDPARQAELAGLRYLTDVKPGHTRIAGSDGAFAYHTAKGEPITDEKTLARINSFVIPPAWTDVWISPSSNSHLQVTGRDAKGRKQYLYHAAWDQARSLTKFSRLRAFGEQLATLRQQMHKDLARPQLDKQKVIALVLTLMDQSFIRIGNREYAKKNKTYGLTTLRDKHVQVQGSDVRFAFVGKKGVAHDLTIHDRKLARLVQKCKEIPGQHLFQYYTPDGHRQELESGDVNEYLHQVTGMALSAKDFRTWGGTVKMVECLERVLDEEPNFPKPKTLKRAVKDVAENLGNTPSVCSKYYIHPQVVELFNSDKLIDYLRRHDADPSENDLLTPTEHMVLDMLQELEKPKL</sequence>
<dbReference type="PROSITE" id="PS52038">
    <property type="entry name" value="TOPO_IB_2"/>
    <property type="match status" value="1"/>
</dbReference>
<proteinExistence type="inferred from homology"/>
<comment type="catalytic activity">
    <reaction evidence="1">
        <text>ATP-independent breakage of single-stranded DNA, followed by passage and rejoining.</text>
        <dbReference type="EC" id="5.6.2.1"/>
    </reaction>
</comment>
<feature type="domain" description="DNA topoisomerase IB N-terminal" evidence="8">
    <location>
        <begin position="58"/>
        <end position="105"/>
    </location>
</feature>
<name>A0A238V8Q4_9BACT</name>
<evidence type="ECO:0000256" key="1">
    <source>
        <dbReference type="ARBA" id="ARBA00000213"/>
    </source>
</evidence>
<dbReference type="EMBL" id="FZNS01000001">
    <property type="protein sequence ID" value="SNR30484.1"/>
    <property type="molecule type" value="Genomic_DNA"/>
</dbReference>
<dbReference type="InterPro" id="IPR035447">
    <property type="entry name" value="DNA_topo_I_N_sf"/>
</dbReference>
<dbReference type="Pfam" id="PF21338">
    <property type="entry name" value="Top1B_N_bact"/>
    <property type="match status" value="1"/>
</dbReference>
<dbReference type="PRINTS" id="PR00416">
    <property type="entry name" value="EUTPISMRASEI"/>
</dbReference>
<dbReference type="GO" id="GO:0006265">
    <property type="term" value="P:DNA topological change"/>
    <property type="evidence" value="ECO:0007669"/>
    <property type="project" value="InterPro"/>
</dbReference>
<evidence type="ECO:0000313" key="10">
    <source>
        <dbReference type="Proteomes" id="UP000198310"/>
    </source>
</evidence>
<evidence type="ECO:0000256" key="6">
    <source>
        <dbReference type="ARBA" id="ARBA00023235"/>
    </source>
</evidence>
<dbReference type="Pfam" id="PF01028">
    <property type="entry name" value="Topoisom_I"/>
    <property type="match status" value="1"/>
</dbReference>
<dbReference type="Gene3D" id="1.10.132.120">
    <property type="match status" value="1"/>
</dbReference>
<dbReference type="Gene3D" id="3.90.15.10">
    <property type="entry name" value="Topoisomerase I, Chain A, domain 3"/>
    <property type="match status" value="1"/>
</dbReference>
<keyword evidence="6 9" id="KW-0413">Isomerase</keyword>
<evidence type="ECO:0000259" key="8">
    <source>
        <dbReference type="Pfam" id="PF21338"/>
    </source>
</evidence>
<evidence type="ECO:0000256" key="3">
    <source>
        <dbReference type="ARBA" id="ARBA00012891"/>
    </source>
</evidence>